<evidence type="ECO:0000313" key="2">
    <source>
        <dbReference type="Proteomes" id="UP000299102"/>
    </source>
</evidence>
<keyword evidence="2" id="KW-1185">Reference proteome</keyword>
<evidence type="ECO:0000313" key="1">
    <source>
        <dbReference type="EMBL" id="GBP69055.1"/>
    </source>
</evidence>
<name>A0A4C1Y3S8_EUMVA</name>
<accession>A0A4C1Y3S8</accession>
<reference evidence="1 2" key="1">
    <citation type="journal article" date="2019" name="Commun. Biol.">
        <title>The bagworm genome reveals a unique fibroin gene that provides high tensile strength.</title>
        <authorList>
            <person name="Kono N."/>
            <person name="Nakamura H."/>
            <person name="Ohtoshi R."/>
            <person name="Tomita M."/>
            <person name="Numata K."/>
            <person name="Arakawa K."/>
        </authorList>
    </citation>
    <scope>NUCLEOTIDE SEQUENCE [LARGE SCALE GENOMIC DNA]</scope>
</reference>
<protein>
    <submittedName>
        <fullName evidence="1">Uncharacterized protein</fullName>
    </submittedName>
</protein>
<dbReference type="Proteomes" id="UP000299102">
    <property type="component" value="Unassembled WGS sequence"/>
</dbReference>
<dbReference type="AlphaFoldDB" id="A0A4C1Y3S8"/>
<sequence>MLNFLLKGRGALRRRMEHRRYEGSLSSIQWPIPTLDQWLKVLIKVRDVWYTLTAPPVVAGWPGAREQPWRDPAGAARTLIGSKDL</sequence>
<proteinExistence type="predicted"/>
<comment type="caution">
    <text evidence="1">The sequence shown here is derived from an EMBL/GenBank/DDBJ whole genome shotgun (WGS) entry which is preliminary data.</text>
</comment>
<gene>
    <name evidence="1" type="ORF">EVAR_39256_1</name>
</gene>
<dbReference type="EMBL" id="BGZK01001028">
    <property type="protein sequence ID" value="GBP69055.1"/>
    <property type="molecule type" value="Genomic_DNA"/>
</dbReference>
<organism evidence="1 2">
    <name type="scientific">Eumeta variegata</name>
    <name type="common">Bagworm moth</name>
    <name type="synonym">Eumeta japonica</name>
    <dbReference type="NCBI Taxonomy" id="151549"/>
    <lineage>
        <taxon>Eukaryota</taxon>
        <taxon>Metazoa</taxon>
        <taxon>Ecdysozoa</taxon>
        <taxon>Arthropoda</taxon>
        <taxon>Hexapoda</taxon>
        <taxon>Insecta</taxon>
        <taxon>Pterygota</taxon>
        <taxon>Neoptera</taxon>
        <taxon>Endopterygota</taxon>
        <taxon>Lepidoptera</taxon>
        <taxon>Glossata</taxon>
        <taxon>Ditrysia</taxon>
        <taxon>Tineoidea</taxon>
        <taxon>Psychidae</taxon>
        <taxon>Oiketicinae</taxon>
        <taxon>Eumeta</taxon>
    </lineage>
</organism>